<evidence type="ECO:0000256" key="4">
    <source>
        <dbReference type="ARBA" id="ARBA00012982"/>
    </source>
</evidence>
<evidence type="ECO:0000313" key="11">
    <source>
        <dbReference type="EMBL" id="PJJ75422.1"/>
    </source>
</evidence>
<comment type="catalytic activity">
    <reaction evidence="10">
        <text>7,8-dihydroneopterin 3'-triphosphate + H2O = 6-carboxy-5,6,7,8-tetrahydropterin + triphosphate + acetaldehyde + 2 H(+)</text>
        <dbReference type="Rhea" id="RHEA:27966"/>
        <dbReference type="ChEBI" id="CHEBI:15343"/>
        <dbReference type="ChEBI" id="CHEBI:15377"/>
        <dbReference type="ChEBI" id="CHEBI:15378"/>
        <dbReference type="ChEBI" id="CHEBI:18036"/>
        <dbReference type="ChEBI" id="CHEBI:58462"/>
        <dbReference type="ChEBI" id="CHEBI:61032"/>
        <dbReference type="EC" id="4.1.2.50"/>
    </reaction>
</comment>
<comment type="pathway">
    <text evidence="2">Purine metabolism; 7-cyano-7-deazaguanine biosynthesis.</text>
</comment>
<dbReference type="GO" id="GO:0046872">
    <property type="term" value="F:metal ion binding"/>
    <property type="evidence" value="ECO:0007669"/>
    <property type="project" value="UniProtKB-KW"/>
</dbReference>
<dbReference type="OrthoDB" id="9804698at2"/>
<evidence type="ECO:0000256" key="3">
    <source>
        <dbReference type="ARBA" id="ARBA00008900"/>
    </source>
</evidence>
<proteinExistence type="inferred from homology"/>
<accession>A0A2M9CU26</accession>
<dbReference type="Pfam" id="PF01242">
    <property type="entry name" value="PTPS"/>
    <property type="match status" value="1"/>
</dbReference>
<evidence type="ECO:0000313" key="12">
    <source>
        <dbReference type="Proteomes" id="UP000230000"/>
    </source>
</evidence>
<dbReference type="UniPathway" id="UPA00391"/>
<organism evidence="11 12">
    <name type="scientific">Thermoflavifilum aggregans</name>
    <dbReference type="NCBI Taxonomy" id="454188"/>
    <lineage>
        <taxon>Bacteria</taxon>
        <taxon>Pseudomonadati</taxon>
        <taxon>Bacteroidota</taxon>
        <taxon>Chitinophagia</taxon>
        <taxon>Chitinophagales</taxon>
        <taxon>Chitinophagaceae</taxon>
        <taxon>Thermoflavifilum</taxon>
    </lineage>
</organism>
<dbReference type="EC" id="4.1.2.50" evidence="4"/>
<dbReference type="InterPro" id="IPR007115">
    <property type="entry name" value="6-PTP_synth/QueD"/>
</dbReference>
<dbReference type="GO" id="GO:0070497">
    <property type="term" value="F:6-carboxytetrahydropterin synthase activity"/>
    <property type="evidence" value="ECO:0007669"/>
    <property type="project" value="UniProtKB-EC"/>
</dbReference>
<dbReference type="PANTHER" id="PTHR12589">
    <property type="entry name" value="PYRUVOYL TETRAHYDROBIOPTERIN SYNTHASE"/>
    <property type="match status" value="1"/>
</dbReference>
<dbReference type="EMBL" id="PGFG01000001">
    <property type="protein sequence ID" value="PJJ75422.1"/>
    <property type="molecule type" value="Genomic_DNA"/>
</dbReference>
<dbReference type="RefSeq" id="WP_100314033.1">
    <property type="nucleotide sequence ID" value="NZ_PGFG01000001.1"/>
</dbReference>
<comment type="caution">
    <text evidence="11">The sequence shown here is derived from an EMBL/GenBank/DDBJ whole genome shotgun (WGS) entry which is preliminary data.</text>
</comment>
<evidence type="ECO:0000256" key="9">
    <source>
        <dbReference type="ARBA" id="ARBA00031449"/>
    </source>
</evidence>
<keyword evidence="8" id="KW-0456">Lyase</keyword>
<evidence type="ECO:0000256" key="2">
    <source>
        <dbReference type="ARBA" id="ARBA00005061"/>
    </source>
</evidence>
<reference evidence="11 12" key="1">
    <citation type="submission" date="2017-11" db="EMBL/GenBank/DDBJ databases">
        <title>Genomic Encyclopedia of Archaeal and Bacterial Type Strains, Phase II (KMG-II): From Individual Species to Whole Genera.</title>
        <authorList>
            <person name="Goeker M."/>
        </authorList>
    </citation>
    <scope>NUCLEOTIDE SEQUENCE [LARGE SCALE GENOMIC DNA]</scope>
    <source>
        <strain evidence="11 12">DSM 27268</strain>
    </source>
</reference>
<keyword evidence="12" id="KW-1185">Reference proteome</keyword>
<name>A0A2M9CU26_9BACT</name>
<protein>
    <recommendedName>
        <fullName evidence="5">6-carboxy-5,6,7,8-tetrahydropterin synthase</fullName>
        <ecNumber evidence="4">4.1.2.50</ecNumber>
    </recommendedName>
    <alternativeName>
        <fullName evidence="9">Queuosine biosynthesis protein QueD</fullName>
    </alternativeName>
</protein>
<dbReference type="Gene3D" id="3.30.479.10">
    <property type="entry name" value="6-pyruvoyl tetrahydropterin synthase/QueD"/>
    <property type="match status" value="1"/>
</dbReference>
<evidence type="ECO:0000256" key="7">
    <source>
        <dbReference type="ARBA" id="ARBA00022833"/>
    </source>
</evidence>
<keyword evidence="6" id="KW-0479">Metal-binding</keyword>
<keyword evidence="7" id="KW-0862">Zinc</keyword>
<dbReference type="Proteomes" id="UP000230000">
    <property type="component" value="Unassembled WGS sequence"/>
</dbReference>
<evidence type="ECO:0000256" key="10">
    <source>
        <dbReference type="ARBA" id="ARBA00048807"/>
    </source>
</evidence>
<comment type="similarity">
    <text evidence="3">Belongs to the PTPS family. QueD subfamily.</text>
</comment>
<comment type="cofactor">
    <cofactor evidence="1">
        <name>Zn(2+)</name>
        <dbReference type="ChEBI" id="CHEBI:29105"/>
    </cofactor>
</comment>
<sequence>MNRVRVTRVFHFEAAHALYGYDGKCRHIHGHGYELHVTLLGEPLQDPSHPKQGMVMDFGDIKQCIQQHIIEQFDHALLLCRHTPFFELADTLQQHTDRIVWLDYTPTCENLVIDFARRIRSVLPTQVQLHHLTLYETPSSYASWYAEDQPA</sequence>
<gene>
    <name evidence="11" type="ORF">BXY57_0998</name>
</gene>
<evidence type="ECO:0000256" key="5">
    <source>
        <dbReference type="ARBA" id="ARBA00018141"/>
    </source>
</evidence>
<dbReference type="InterPro" id="IPR038418">
    <property type="entry name" value="6-PTP_synth/QueD_sf"/>
</dbReference>
<dbReference type="AlphaFoldDB" id="A0A2M9CU26"/>
<dbReference type="PANTHER" id="PTHR12589:SF7">
    <property type="entry name" value="6-PYRUVOYL TETRAHYDROBIOPTERIN SYNTHASE"/>
    <property type="match status" value="1"/>
</dbReference>
<evidence type="ECO:0000256" key="6">
    <source>
        <dbReference type="ARBA" id="ARBA00022723"/>
    </source>
</evidence>
<evidence type="ECO:0000256" key="1">
    <source>
        <dbReference type="ARBA" id="ARBA00001947"/>
    </source>
</evidence>
<dbReference type="SUPFAM" id="SSF55620">
    <property type="entry name" value="Tetrahydrobiopterin biosynthesis enzymes-like"/>
    <property type="match status" value="1"/>
</dbReference>
<evidence type="ECO:0000256" key="8">
    <source>
        <dbReference type="ARBA" id="ARBA00023239"/>
    </source>
</evidence>